<keyword evidence="19" id="KW-1185">Reference proteome</keyword>
<proteinExistence type="inferred from homology"/>
<sequence length="321" mass="35905">MKKVIVAGATGLVGSTIISILEERNFPISEIKFLASKNSVGEKIKFKGKEIEIRELKASEFDGFDLAFFALDGSLSKIFAEEAKKRGVRVVDNSSYFRMKDGTPLIVPEVNGKIIKDDDYIISNPNCSTIQCIAPLYQLEKKYGLERVVFSTYQSVSGSGKEALLDLENGTSEVYPYPIKDNILPHIDTFLENGYTKEEMKMIEETRKILGISDLKVTATTVRVPVSYGHCVSINVELKKPFDLGEVRELFDGKLGMVLKDSPKDNIYPQPLYARGRDEIFVGRIRRDFSRENSLNLFVVSDNIRKGAALNAVQIGELLVD</sequence>
<dbReference type="Pfam" id="PF02774">
    <property type="entry name" value="Semialdhyde_dhC"/>
    <property type="match status" value="1"/>
</dbReference>
<evidence type="ECO:0000256" key="12">
    <source>
        <dbReference type="ARBA" id="ARBA00023154"/>
    </source>
</evidence>
<feature type="binding site" evidence="15">
    <location>
        <begin position="38"/>
        <end position="39"/>
    </location>
    <ligand>
        <name>NADP(+)</name>
        <dbReference type="ChEBI" id="CHEBI:58349"/>
    </ligand>
</feature>
<evidence type="ECO:0000256" key="5">
    <source>
        <dbReference type="ARBA" id="ARBA00011738"/>
    </source>
</evidence>
<dbReference type="GO" id="GO:0009089">
    <property type="term" value="P:lysine biosynthetic process via diaminopimelate"/>
    <property type="evidence" value="ECO:0007669"/>
    <property type="project" value="UniProtKB-UniRule"/>
</dbReference>
<dbReference type="CDD" id="cd02316">
    <property type="entry name" value="VcASADH2_like_N"/>
    <property type="match status" value="1"/>
</dbReference>
<evidence type="ECO:0000256" key="11">
    <source>
        <dbReference type="ARBA" id="ARBA00023002"/>
    </source>
</evidence>
<dbReference type="PANTHER" id="PTHR46278">
    <property type="entry name" value="DEHYDROGENASE, PUTATIVE-RELATED"/>
    <property type="match status" value="1"/>
</dbReference>
<evidence type="ECO:0000256" key="7">
    <source>
        <dbReference type="ARBA" id="ARBA00022605"/>
    </source>
</evidence>
<feature type="binding site" evidence="15">
    <location>
        <position position="223"/>
    </location>
    <ligand>
        <name>substrate</name>
    </ligand>
</feature>
<evidence type="ECO:0000256" key="13">
    <source>
        <dbReference type="ARBA" id="ARBA00023167"/>
    </source>
</evidence>
<evidence type="ECO:0000256" key="15">
    <source>
        <dbReference type="HAMAP-Rule" id="MF_02121"/>
    </source>
</evidence>
<dbReference type="GO" id="GO:0004073">
    <property type="term" value="F:aspartate-semialdehyde dehydrogenase activity"/>
    <property type="evidence" value="ECO:0007669"/>
    <property type="project" value="UniProtKB-UniRule"/>
</dbReference>
<dbReference type="InterPro" id="IPR012280">
    <property type="entry name" value="Semialdhyde_DH_dimer_dom"/>
</dbReference>
<evidence type="ECO:0000256" key="4">
    <source>
        <dbReference type="ARBA" id="ARBA00010584"/>
    </source>
</evidence>
<feature type="binding site" evidence="15">
    <location>
        <begin position="157"/>
        <end position="158"/>
    </location>
    <ligand>
        <name>NADP(+)</name>
        <dbReference type="ChEBI" id="CHEBI:58349"/>
    </ligand>
</feature>
<evidence type="ECO:0000256" key="3">
    <source>
        <dbReference type="ARBA" id="ARBA00005097"/>
    </source>
</evidence>
<feature type="binding site" evidence="15">
    <location>
        <position position="98"/>
    </location>
    <ligand>
        <name>phosphate</name>
        <dbReference type="ChEBI" id="CHEBI:43474"/>
    </ligand>
</feature>
<evidence type="ECO:0000313" key="18">
    <source>
        <dbReference type="EMBL" id="MEB3428467.1"/>
    </source>
</evidence>
<dbReference type="GO" id="GO:0009088">
    <property type="term" value="P:threonine biosynthetic process"/>
    <property type="evidence" value="ECO:0007669"/>
    <property type="project" value="UniProtKB-UniRule"/>
</dbReference>
<dbReference type="SUPFAM" id="SSF55347">
    <property type="entry name" value="Glyceraldehyde-3-phosphate dehydrogenase-like, C-terminal domain"/>
    <property type="match status" value="1"/>
</dbReference>
<comment type="caution">
    <text evidence="18">The sequence shown here is derived from an EMBL/GenBank/DDBJ whole genome shotgun (WGS) entry which is preliminary data.</text>
</comment>
<feature type="binding site" evidence="15">
    <location>
        <position position="154"/>
    </location>
    <ligand>
        <name>substrate</name>
    </ligand>
</feature>
<evidence type="ECO:0000256" key="14">
    <source>
        <dbReference type="ARBA" id="ARBA00047891"/>
    </source>
</evidence>
<comment type="pathway">
    <text evidence="2 15">Amino-acid biosynthesis; L-lysine biosynthesis via DAP pathway; (S)-tetrahydrodipicolinate from L-aspartate: step 2/4.</text>
</comment>
<comment type="caution">
    <text evidence="15">Lacks conserved residue(s) required for the propagation of feature annotation.</text>
</comment>
<feature type="binding site" evidence="15">
    <location>
        <begin position="10"/>
        <end position="13"/>
    </location>
    <ligand>
        <name>NADP(+)</name>
        <dbReference type="ChEBI" id="CHEBI:58349"/>
    </ligand>
</feature>
<feature type="active site" description="Acyl-thioester intermediate" evidence="15 16">
    <location>
        <position position="127"/>
    </location>
</feature>
<comment type="subunit">
    <text evidence="5 15">Homodimer.</text>
</comment>
<dbReference type="PANTHER" id="PTHR46278:SF2">
    <property type="entry name" value="ASPARTATE-SEMIALDEHYDE DEHYDROGENASE"/>
    <property type="match status" value="1"/>
</dbReference>
<dbReference type="InterPro" id="IPR005986">
    <property type="entry name" value="Asp_semialdehyde_DH_beta"/>
</dbReference>
<dbReference type="RefSeq" id="WP_324618552.1">
    <property type="nucleotide sequence ID" value="NZ_JAYKOT010000001.1"/>
</dbReference>
<dbReference type="EC" id="1.2.1.11" evidence="6 15"/>
<dbReference type="Gene3D" id="3.30.360.10">
    <property type="entry name" value="Dihydrodipicolinate Reductase, domain 2"/>
    <property type="match status" value="1"/>
</dbReference>
<evidence type="ECO:0000256" key="2">
    <source>
        <dbReference type="ARBA" id="ARBA00005076"/>
    </source>
</evidence>
<dbReference type="Pfam" id="PF01118">
    <property type="entry name" value="Semialdhyde_dh"/>
    <property type="match status" value="1"/>
</dbReference>
<dbReference type="GO" id="GO:0071266">
    <property type="term" value="P:'de novo' L-methionine biosynthetic process"/>
    <property type="evidence" value="ECO:0007669"/>
    <property type="project" value="UniProtKB-UniRule"/>
</dbReference>
<dbReference type="SUPFAM" id="SSF51735">
    <property type="entry name" value="NAD(P)-binding Rossmann-fold domains"/>
    <property type="match status" value="1"/>
</dbReference>
<evidence type="ECO:0000256" key="16">
    <source>
        <dbReference type="PIRSR" id="PIRSR000148-1"/>
    </source>
</evidence>
<evidence type="ECO:0000256" key="6">
    <source>
        <dbReference type="ARBA" id="ARBA00013120"/>
    </source>
</evidence>
<dbReference type="Gene3D" id="3.40.50.720">
    <property type="entry name" value="NAD(P)-binding Rossmann-like Domain"/>
    <property type="match status" value="1"/>
</dbReference>
<feature type="active site" description="Proton acceptor" evidence="15 16">
    <location>
        <position position="230"/>
    </location>
</feature>
<comment type="pathway">
    <text evidence="1 15">Amino-acid biosynthesis; L-methionine biosynthesis via de novo pathway; L-homoserine from L-aspartate: step 2/3.</text>
</comment>
<feature type="binding site" evidence="15">
    <location>
        <position position="303"/>
    </location>
    <ligand>
        <name>NADP(+)</name>
        <dbReference type="ChEBI" id="CHEBI:58349"/>
    </ligand>
</feature>
<name>A0AAW9MVF6_9FIRM</name>
<dbReference type="SMART" id="SM00859">
    <property type="entry name" value="Semialdhyde_dh"/>
    <property type="match status" value="1"/>
</dbReference>
<gene>
    <name evidence="15 18" type="primary">asd</name>
    <name evidence="18" type="ORF">VLK81_00145</name>
</gene>
<evidence type="ECO:0000313" key="19">
    <source>
        <dbReference type="Proteomes" id="UP001357733"/>
    </source>
</evidence>
<dbReference type="GO" id="GO:0051287">
    <property type="term" value="F:NAD binding"/>
    <property type="evidence" value="ECO:0007669"/>
    <property type="project" value="InterPro"/>
</dbReference>
<dbReference type="GO" id="GO:0009097">
    <property type="term" value="P:isoleucine biosynthetic process"/>
    <property type="evidence" value="ECO:0007669"/>
    <property type="project" value="UniProtKB-UniRule"/>
</dbReference>
<keyword evidence="12 15" id="KW-0457">Lysine biosynthesis</keyword>
<reference evidence="18 19" key="1">
    <citation type="submission" date="2024-01" db="EMBL/GenBank/DDBJ databases">
        <title>Complete genome sequence of Citroniella saccharovorans strain M6.X9, isolated from human fecal sample.</title>
        <authorList>
            <person name="Cheng G."/>
            <person name="Westerholm M."/>
            <person name="Schnurer A."/>
        </authorList>
    </citation>
    <scope>NUCLEOTIDE SEQUENCE [LARGE SCALE GENOMIC DNA]</scope>
    <source>
        <strain evidence="18 19">DSM 29873</strain>
    </source>
</reference>
<organism evidence="18 19">
    <name type="scientific">Citroniella saccharovorans</name>
    <dbReference type="NCBI Taxonomy" id="2053367"/>
    <lineage>
        <taxon>Bacteria</taxon>
        <taxon>Bacillati</taxon>
        <taxon>Bacillota</taxon>
        <taxon>Tissierellia</taxon>
        <taxon>Tissierellales</taxon>
        <taxon>Peptoniphilaceae</taxon>
        <taxon>Citroniella</taxon>
    </lineage>
</organism>
<comment type="function">
    <text evidence="15">Catalyzes the NADPH-dependent formation of L-aspartate-semialdehyde (L-ASA) by the reductive dephosphorylation of L-aspartyl-4-phosphate.</text>
</comment>
<dbReference type="Proteomes" id="UP001357733">
    <property type="component" value="Unassembled WGS sequence"/>
</dbReference>
<keyword evidence="7 15" id="KW-0028">Amino-acid biosynthesis</keyword>
<keyword evidence="8 15" id="KW-0791">Threonine biosynthesis</keyword>
<keyword evidence="9 15" id="KW-0521">NADP</keyword>
<dbReference type="GO" id="GO:0050661">
    <property type="term" value="F:NADP binding"/>
    <property type="evidence" value="ECO:0007669"/>
    <property type="project" value="UniProtKB-UniRule"/>
</dbReference>
<dbReference type="InterPro" id="IPR036291">
    <property type="entry name" value="NAD(P)-bd_dom_sf"/>
</dbReference>
<evidence type="ECO:0000256" key="1">
    <source>
        <dbReference type="ARBA" id="ARBA00005021"/>
    </source>
</evidence>
<evidence type="ECO:0000256" key="9">
    <source>
        <dbReference type="ARBA" id="ARBA00022857"/>
    </source>
</evidence>
<protein>
    <recommendedName>
        <fullName evidence="6 15">Aspartate-semialdehyde dehydrogenase</fullName>
        <shortName evidence="15">ASA dehydrogenase</shortName>
        <shortName evidence="15">ASADH</shortName>
        <ecNumber evidence="6 15">1.2.1.11</ecNumber>
    </recommendedName>
    <alternativeName>
        <fullName evidence="15">Aspartate-beta-semialdehyde dehydrogenase</fullName>
    </alternativeName>
</protein>
<dbReference type="CDD" id="cd18131">
    <property type="entry name" value="ASADH_C_bac_euk_like"/>
    <property type="match status" value="1"/>
</dbReference>
<keyword evidence="13 15" id="KW-0486">Methionine biosynthesis</keyword>
<comment type="similarity">
    <text evidence="4 15">Belongs to the aspartate-semialdehyde dehydrogenase family.</text>
</comment>
<dbReference type="GO" id="GO:0019877">
    <property type="term" value="P:diaminopimelate biosynthetic process"/>
    <property type="evidence" value="ECO:0007669"/>
    <property type="project" value="UniProtKB-UniRule"/>
</dbReference>
<keyword evidence="11 15" id="KW-0560">Oxidoreductase</keyword>
<dbReference type="PIRSF" id="PIRSF000148">
    <property type="entry name" value="ASA_dh"/>
    <property type="match status" value="1"/>
</dbReference>
<dbReference type="AlphaFoldDB" id="A0AAW9MVF6"/>
<keyword evidence="10 15" id="KW-0220">Diaminopimelate biosynthesis</keyword>
<dbReference type="NCBIfam" id="TIGR01296">
    <property type="entry name" value="asd_B"/>
    <property type="match status" value="1"/>
</dbReference>
<dbReference type="InterPro" id="IPR000534">
    <property type="entry name" value="Semialdehyde_DH_NAD-bd"/>
</dbReference>
<comment type="catalytic activity">
    <reaction evidence="14 15">
        <text>L-aspartate 4-semialdehyde + phosphate + NADP(+) = 4-phospho-L-aspartate + NADPH + H(+)</text>
        <dbReference type="Rhea" id="RHEA:24284"/>
        <dbReference type="ChEBI" id="CHEBI:15378"/>
        <dbReference type="ChEBI" id="CHEBI:43474"/>
        <dbReference type="ChEBI" id="CHEBI:57535"/>
        <dbReference type="ChEBI" id="CHEBI:57783"/>
        <dbReference type="ChEBI" id="CHEBI:58349"/>
        <dbReference type="ChEBI" id="CHEBI:537519"/>
        <dbReference type="EC" id="1.2.1.11"/>
    </reaction>
</comment>
<dbReference type="GO" id="GO:0046983">
    <property type="term" value="F:protein dimerization activity"/>
    <property type="evidence" value="ECO:0007669"/>
    <property type="project" value="InterPro"/>
</dbReference>
<evidence type="ECO:0000256" key="8">
    <source>
        <dbReference type="ARBA" id="ARBA00022697"/>
    </source>
</evidence>
<feature type="domain" description="Semialdehyde dehydrogenase NAD-binding" evidence="17">
    <location>
        <begin position="3"/>
        <end position="118"/>
    </location>
</feature>
<accession>A0AAW9MVF6</accession>
<dbReference type="HAMAP" id="MF_02121">
    <property type="entry name" value="ASADH"/>
    <property type="match status" value="1"/>
</dbReference>
<dbReference type="NCBIfam" id="NF011456">
    <property type="entry name" value="PRK14874.1"/>
    <property type="match status" value="1"/>
</dbReference>
<dbReference type="InterPro" id="IPR012080">
    <property type="entry name" value="Asp_semialdehyde_DH"/>
</dbReference>
<evidence type="ECO:0000259" key="17">
    <source>
        <dbReference type="SMART" id="SM00859"/>
    </source>
</evidence>
<comment type="pathway">
    <text evidence="3 15">Amino-acid biosynthesis; L-threonine biosynthesis; L-threonine from L-aspartate: step 2/5.</text>
</comment>
<dbReference type="EMBL" id="JAYKOT010000001">
    <property type="protein sequence ID" value="MEB3428467.1"/>
    <property type="molecule type" value="Genomic_DNA"/>
</dbReference>
<evidence type="ECO:0000256" key="10">
    <source>
        <dbReference type="ARBA" id="ARBA00022915"/>
    </source>
</evidence>